<dbReference type="EMBL" id="LT607752">
    <property type="protein sequence ID" value="SCG51670.1"/>
    <property type="molecule type" value="Genomic_DNA"/>
</dbReference>
<feature type="domain" description="Teneurin-like YD-shell" evidence="5">
    <location>
        <begin position="490"/>
        <end position="628"/>
    </location>
</feature>
<feature type="chain" id="PRO_5008718181" evidence="3">
    <location>
        <begin position="31"/>
        <end position="1097"/>
    </location>
</feature>
<dbReference type="InterPro" id="IPR056823">
    <property type="entry name" value="TEN-like_YD-shell"/>
</dbReference>
<gene>
    <name evidence="6" type="ORF">GA0070623_1952</name>
</gene>
<evidence type="ECO:0000256" key="2">
    <source>
        <dbReference type="SAM" id="MobiDB-lite"/>
    </source>
</evidence>
<dbReference type="Proteomes" id="UP000198226">
    <property type="component" value="Chromosome I"/>
</dbReference>
<feature type="region of interest" description="Disordered" evidence="2">
    <location>
        <begin position="455"/>
        <end position="481"/>
    </location>
</feature>
<evidence type="ECO:0000259" key="4">
    <source>
        <dbReference type="Pfam" id="PF20148"/>
    </source>
</evidence>
<evidence type="ECO:0000256" key="3">
    <source>
        <dbReference type="SAM" id="SignalP"/>
    </source>
</evidence>
<dbReference type="NCBIfam" id="TIGR01643">
    <property type="entry name" value="YD_repeat_2x"/>
    <property type="match status" value="3"/>
</dbReference>
<dbReference type="InterPro" id="IPR045351">
    <property type="entry name" value="DUF6531"/>
</dbReference>
<accession>A0A1C5I096</accession>
<dbReference type="Gene3D" id="2.180.10.10">
    <property type="entry name" value="RHS repeat-associated core"/>
    <property type="match status" value="2"/>
</dbReference>
<name>A0A1C5I096_9ACTN</name>
<feature type="domain" description="Teneurin-like YD-shell" evidence="5">
    <location>
        <begin position="760"/>
        <end position="1007"/>
    </location>
</feature>
<feature type="region of interest" description="Disordered" evidence="2">
    <location>
        <begin position="28"/>
        <end position="49"/>
    </location>
</feature>
<feature type="domain" description="Teneurin-like YD-shell" evidence="5">
    <location>
        <begin position="266"/>
        <end position="340"/>
    </location>
</feature>
<feature type="compositionally biased region" description="Polar residues" evidence="2">
    <location>
        <begin position="398"/>
        <end position="441"/>
    </location>
</feature>
<dbReference type="NCBIfam" id="TIGR03696">
    <property type="entry name" value="Rhs_assc_core"/>
    <property type="match status" value="1"/>
</dbReference>
<organism evidence="6 7">
    <name type="scientific">Micromonospora rifamycinica</name>
    <dbReference type="NCBI Taxonomy" id="291594"/>
    <lineage>
        <taxon>Bacteria</taxon>
        <taxon>Bacillati</taxon>
        <taxon>Actinomycetota</taxon>
        <taxon>Actinomycetes</taxon>
        <taxon>Micromonosporales</taxon>
        <taxon>Micromonosporaceae</taxon>
        <taxon>Micromonospora</taxon>
    </lineage>
</organism>
<evidence type="ECO:0000259" key="5">
    <source>
        <dbReference type="Pfam" id="PF25023"/>
    </source>
</evidence>
<feature type="region of interest" description="Disordered" evidence="2">
    <location>
        <begin position="64"/>
        <end position="83"/>
    </location>
</feature>
<feature type="compositionally biased region" description="Polar residues" evidence="2">
    <location>
        <begin position="818"/>
        <end position="834"/>
    </location>
</feature>
<keyword evidence="3" id="KW-0732">Signal</keyword>
<feature type="domain" description="DUF6531" evidence="4">
    <location>
        <begin position="101"/>
        <end position="178"/>
    </location>
</feature>
<dbReference type="Pfam" id="PF20148">
    <property type="entry name" value="DUF6531"/>
    <property type="match status" value="1"/>
</dbReference>
<dbReference type="PANTHER" id="PTHR32305:SF15">
    <property type="entry name" value="PROTEIN RHSA-RELATED"/>
    <property type="match status" value="1"/>
</dbReference>
<dbReference type="InterPro" id="IPR050708">
    <property type="entry name" value="T6SS_VgrG/RHS"/>
</dbReference>
<feature type="region of interest" description="Disordered" evidence="2">
    <location>
        <begin position="501"/>
        <end position="537"/>
    </location>
</feature>
<proteinExistence type="predicted"/>
<dbReference type="PANTHER" id="PTHR32305">
    <property type="match status" value="1"/>
</dbReference>
<evidence type="ECO:0000313" key="6">
    <source>
        <dbReference type="EMBL" id="SCG51670.1"/>
    </source>
</evidence>
<dbReference type="AlphaFoldDB" id="A0A1C5I096"/>
<dbReference type="Pfam" id="PF25023">
    <property type="entry name" value="TEN_YD-shell"/>
    <property type="match status" value="3"/>
</dbReference>
<feature type="signal peptide" evidence="3">
    <location>
        <begin position="1"/>
        <end position="30"/>
    </location>
</feature>
<feature type="compositionally biased region" description="Low complexity" evidence="2">
    <location>
        <begin position="455"/>
        <end position="474"/>
    </location>
</feature>
<keyword evidence="1" id="KW-0677">Repeat</keyword>
<dbReference type="InterPro" id="IPR006530">
    <property type="entry name" value="YD"/>
</dbReference>
<evidence type="ECO:0000256" key="1">
    <source>
        <dbReference type="ARBA" id="ARBA00022737"/>
    </source>
</evidence>
<dbReference type="RefSeq" id="WP_231932735.1">
    <property type="nucleotide sequence ID" value="NZ_LT607752.1"/>
</dbReference>
<reference evidence="7" key="1">
    <citation type="submission" date="2016-06" db="EMBL/GenBank/DDBJ databases">
        <authorList>
            <person name="Varghese N."/>
            <person name="Submissions Spin"/>
        </authorList>
    </citation>
    <scope>NUCLEOTIDE SEQUENCE [LARGE SCALE GENOMIC DNA]</scope>
    <source>
        <strain evidence="7">DSM 44983</strain>
    </source>
</reference>
<evidence type="ECO:0000313" key="7">
    <source>
        <dbReference type="Proteomes" id="UP000198226"/>
    </source>
</evidence>
<sequence>MGQRTMVAGMLSALLTTSALVIPSGGAATAAAPAPAGRDGAGKPVVSPKSKSSVWLFDTPDTTRSRGASLAGAAPSVPKGTGPVRNATQLSFSLSDRLQAKVNVGSGNLMLSSTELTLPGVAGDVTVGATFNSLLLGSDLATGAHGAGWRTRAGQDVKLYPADDDSVTYAAADGVVGKFTASGSGYSTPGEFKATLAHNGSGWKLTEHDSGRKLFFGSDGLLDKTEDRNDNVTDVAYSGGQMTGITSDRGPTAARTAAATWTSGKISKYRQTGSDGSWREVSYAYDGNGRLQKIQSATWRKVLFEYDTAGDLTKITTKDNTYVTITYDGQHRVTSLTQVTDNATMQGSTTRLAYPTSSQTLVADARQDISLAVSAVPHTTYDLNSNKRVTKATDPAGNEQSKTYTPYSDVATSVSPENSTVTNTFGANAGESMTKSESPTGASASAAYANAATSTNPTANFQPSSSIDTQSNSSTYTYNGAGNRTSTADALAAKAEVDYNSDGTVKTSTDPANTGNPTNYSYDGSKQLTTVTPPTGNGLATRTMTYDPYGRLKTVNDGCTTSYTYSLDDRISQIDYSGCGTQPSVTYDYGGTGNLLTRVDASGTTTWSYDNLNRLRERNNPGGGILTYVPDAVGNLVGLTDGRGTTTYYYNTRNWLVRMDTAGATRYNFQYDKDGNRTYTYFATNETNSSWALRTQTRYDKSNRPTRITATRNSASPATVFDVTYCHAEYTAGQPCSTAKADDTGLRQWQKDEVSGAVSQFTYDKANRLTKATDYNGKTYEYAYNSNGNRTSVKVDGTTTQTLTYNTANQITTTNNTYDNRGNQTRTSTPTVNPVTYNPAKQMTGANSGSYSYAGSDQVELTQTATATLRYGMQDQHGMPWLQSWTANGSTAYVERDGTGTPLGLRLGSVDHAYVLDALGSPVAIVKADGTVSATYRYDPYGNGTTTDEYDLSQTNLIRYTGGTYDSTTGFTKLGQRWYNPAQGRFTQQDNLSFIGNPEHGNRYAYAGCSPTNFIDPTGQSWECELGGMIVVGASAAIIAAPLSYFGPGAVYAGVAAGSAIGGGYKSVCENIQKGEPVNWGDAAQQAAWGVAGFLIS</sequence>
<feature type="region of interest" description="Disordered" evidence="2">
    <location>
        <begin position="386"/>
        <end position="441"/>
    </location>
</feature>
<dbReference type="InterPro" id="IPR022385">
    <property type="entry name" value="Rhs_assc_core"/>
</dbReference>
<keyword evidence="7" id="KW-1185">Reference proteome</keyword>
<feature type="region of interest" description="Disordered" evidence="2">
    <location>
        <begin position="813"/>
        <end position="834"/>
    </location>
</feature>
<protein>
    <submittedName>
        <fullName evidence="6">RHS repeat-associated core domain-containing protein</fullName>
    </submittedName>
</protein>